<evidence type="ECO:0000256" key="1">
    <source>
        <dbReference type="SAM" id="Phobius"/>
    </source>
</evidence>
<dbReference type="AlphaFoldDB" id="A0A4C1SUV1"/>
<comment type="caution">
    <text evidence="2">The sequence shown here is derived from an EMBL/GenBank/DDBJ whole genome shotgun (WGS) entry which is preliminary data.</text>
</comment>
<keyword evidence="1" id="KW-0812">Transmembrane</keyword>
<dbReference type="Proteomes" id="UP000299102">
    <property type="component" value="Unassembled WGS sequence"/>
</dbReference>
<feature type="transmembrane region" description="Helical" evidence="1">
    <location>
        <begin position="33"/>
        <end position="58"/>
    </location>
</feature>
<organism evidence="2 3">
    <name type="scientific">Eumeta variegata</name>
    <name type="common">Bagworm moth</name>
    <name type="synonym">Eumeta japonica</name>
    <dbReference type="NCBI Taxonomy" id="151549"/>
    <lineage>
        <taxon>Eukaryota</taxon>
        <taxon>Metazoa</taxon>
        <taxon>Ecdysozoa</taxon>
        <taxon>Arthropoda</taxon>
        <taxon>Hexapoda</taxon>
        <taxon>Insecta</taxon>
        <taxon>Pterygota</taxon>
        <taxon>Neoptera</taxon>
        <taxon>Endopterygota</taxon>
        <taxon>Lepidoptera</taxon>
        <taxon>Glossata</taxon>
        <taxon>Ditrysia</taxon>
        <taxon>Tineoidea</taxon>
        <taxon>Psychidae</taxon>
        <taxon>Oiketicinae</taxon>
        <taxon>Eumeta</taxon>
    </lineage>
</organism>
<proteinExistence type="predicted"/>
<accession>A0A4C1SUV1</accession>
<evidence type="ECO:0000313" key="3">
    <source>
        <dbReference type="Proteomes" id="UP000299102"/>
    </source>
</evidence>
<name>A0A4C1SUV1_EUMVA</name>
<keyword evidence="1" id="KW-0472">Membrane</keyword>
<protein>
    <submittedName>
        <fullName evidence="2">Uncharacterized protein</fullName>
    </submittedName>
</protein>
<dbReference type="EMBL" id="BGZK01000019">
    <property type="protein sequence ID" value="GBP05715.1"/>
    <property type="molecule type" value="Genomic_DNA"/>
</dbReference>
<reference evidence="2 3" key="1">
    <citation type="journal article" date="2019" name="Commun. Biol.">
        <title>The bagworm genome reveals a unique fibroin gene that provides high tensile strength.</title>
        <authorList>
            <person name="Kono N."/>
            <person name="Nakamura H."/>
            <person name="Ohtoshi R."/>
            <person name="Tomita M."/>
            <person name="Numata K."/>
            <person name="Arakawa K."/>
        </authorList>
    </citation>
    <scope>NUCLEOTIDE SEQUENCE [LARGE SCALE GENOMIC DNA]</scope>
</reference>
<keyword evidence="1" id="KW-1133">Transmembrane helix</keyword>
<sequence>MRKKVQTCKEVLRTCWARAHLAMKCRRRAARQLVEWSVSLEWLSMIKVIVVFVCVFLVSRWTPKGSYDTGERVQFVKTIINRDRAWEYRMIEYLLMKV</sequence>
<gene>
    <name evidence="2" type="ORF">EVAR_5054_1</name>
</gene>
<keyword evidence="3" id="KW-1185">Reference proteome</keyword>
<evidence type="ECO:0000313" key="2">
    <source>
        <dbReference type="EMBL" id="GBP05715.1"/>
    </source>
</evidence>